<evidence type="ECO:0000313" key="4">
    <source>
        <dbReference type="EMBL" id="KAL2087082.1"/>
    </source>
</evidence>
<comment type="caution">
    <text evidence="4">The sequence shown here is derived from an EMBL/GenBank/DDBJ whole genome shotgun (WGS) entry which is preliminary data.</text>
</comment>
<evidence type="ECO:0000256" key="2">
    <source>
        <dbReference type="SAM" id="Phobius"/>
    </source>
</evidence>
<dbReference type="EMBL" id="JBHFQA010000015">
    <property type="protein sequence ID" value="KAL2087082.1"/>
    <property type="molecule type" value="Genomic_DNA"/>
</dbReference>
<sequence>MFAPSCTHMTGFSLPLHMEGQNHWKLPSTLALRWKMVSHYVFLTLLLISCPHLLGVALGSDSNPGHSQGSPPPPVPSLVQLQSVGGRIVFLCKAPEGHQGLRFELYCNKALCGTVVHRTEECGAIFTVARQDVTRETPFCCLYKDAQDIPSVFSAYVYGKVDEEVSPLPQPILKPSSRQVQSGQRLSLNCSMPVSLCLQPKAFTLFRRSTASNSSLVSHSGNPDFSVAPVDSELYSCQYQISLSTGQRVKSALSPDVQVTVSQTQGPKHQDTPNTAPEQTATDWPLVLGALSAAVLFVVIVIGLGVIVRRKVVEMAKEKKRREDDKFWTTVRARDHIVDLPVQRLSSCFKDTGPGTAEYADPKSLSTFANPTFC</sequence>
<evidence type="ECO:0000256" key="1">
    <source>
        <dbReference type="SAM" id="MobiDB-lite"/>
    </source>
</evidence>
<evidence type="ECO:0000313" key="5">
    <source>
        <dbReference type="Proteomes" id="UP001591681"/>
    </source>
</evidence>
<keyword evidence="2" id="KW-1133">Transmembrane helix</keyword>
<dbReference type="InterPro" id="IPR007110">
    <property type="entry name" value="Ig-like_dom"/>
</dbReference>
<evidence type="ECO:0000259" key="3">
    <source>
        <dbReference type="PROSITE" id="PS50835"/>
    </source>
</evidence>
<keyword evidence="2" id="KW-0472">Membrane</keyword>
<organism evidence="4 5">
    <name type="scientific">Coilia grayii</name>
    <name type="common">Gray's grenadier anchovy</name>
    <dbReference type="NCBI Taxonomy" id="363190"/>
    <lineage>
        <taxon>Eukaryota</taxon>
        <taxon>Metazoa</taxon>
        <taxon>Chordata</taxon>
        <taxon>Craniata</taxon>
        <taxon>Vertebrata</taxon>
        <taxon>Euteleostomi</taxon>
        <taxon>Actinopterygii</taxon>
        <taxon>Neopterygii</taxon>
        <taxon>Teleostei</taxon>
        <taxon>Clupei</taxon>
        <taxon>Clupeiformes</taxon>
        <taxon>Clupeoidei</taxon>
        <taxon>Engraulidae</taxon>
        <taxon>Coilinae</taxon>
        <taxon>Coilia</taxon>
    </lineage>
</organism>
<reference evidence="4 5" key="1">
    <citation type="submission" date="2024-09" db="EMBL/GenBank/DDBJ databases">
        <title>A chromosome-level genome assembly of Gray's grenadier anchovy, Coilia grayii.</title>
        <authorList>
            <person name="Fu Z."/>
        </authorList>
    </citation>
    <scope>NUCLEOTIDE SEQUENCE [LARGE SCALE GENOMIC DNA]</scope>
    <source>
        <strain evidence="4">G4</strain>
        <tissue evidence="4">Muscle</tissue>
    </source>
</reference>
<name>A0ABD1JIT5_9TELE</name>
<dbReference type="AlphaFoldDB" id="A0ABD1JIT5"/>
<keyword evidence="5" id="KW-1185">Reference proteome</keyword>
<keyword evidence="2" id="KW-0812">Transmembrane</keyword>
<protein>
    <recommendedName>
        <fullName evidence="3">Ig-like domain-containing protein</fullName>
    </recommendedName>
</protein>
<accession>A0ABD1JIT5</accession>
<dbReference type="Gene3D" id="2.60.40.10">
    <property type="entry name" value="Immunoglobulins"/>
    <property type="match status" value="1"/>
</dbReference>
<feature type="region of interest" description="Disordered" evidence="1">
    <location>
        <begin position="257"/>
        <end position="278"/>
    </location>
</feature>
<proteinExistence type="predicted"/>
<feature type="transmembrane region" description="Helical" evidence="2">
    <location>
        <begin position="284"/>
        <end position="308"/>
    </location>
</feature>
<dbReference type="PROSITE" id="PS50835">
    <property type="entry name" value="IG_LIKE"/>
    <property type="match status" value="1"/>
</dbReference>
<dbReference type="InterPro" id="IPR013783">
    <property type="entry name" value="Ig-like_fold"/>
</dbReference>
<feature type="domain" description="Ig-like" evidence="3">
    <location>
        <begin position="169"/>
        <end position="254"/>
    </location>
</feature>
<dbReference type="Proteomes" id="UP001591681">
    <property type="component" value="Unassembled WGS sequence"/>
</dbReference>
<gene>
    <name evidence="4" type="ORF">ACEWY4_018141</name>
</gene>